<evidence type="ECO:0000313" key="1">
    <source>
        <dbReference type="EnsemblPlants" id="Solyc00g008800.2.1.1.CDS"/>
    </source>
</evidence>
<reference evidence="1" key="1">
    <citation type="journal article" date="2012" name="Nature">
        <title>The tomato genome sequence provides insights into fleshy fruit evolution.</title>
        <authorList>
            <consortium name="Tomato Genome Consortium"/>
        </authorList>
    </citation>
    <scope>NUCLEOTIDE SEQUENCE [LARGE SCALE GENOMIC DNA]</scope>
    <source>
        <strain evidence="1">cv. Heinz 1706</strain>
    </source>
</reference>
<protein>
    <submittedName>
        <fullName evidence="1">Uncharacterized protein</fullName>
    </submittedName>
</protein>
<keyword evidence="2" id="KW-1185">Reference proteome</keyword>
<accession>A0A494G8J9</accession>
<name>A0A494G8J9_SOLLC</name>
<dbReference type="InParanoid" id="A0A494G8J9"/>
<dbReference type="Gramene" id="Solyc00g008800.2.1">
    <property type="protein sequence ID" value="Solyc00g008800.2.1.1.CDS"/>
    <property type="gene ID" value="Solyc00g008800.2"/>
</dbReference>
<dbReference type="Proteomes" id="UP000004994">
    <property type="component" value="Unassembled WGS sequence"/>
</dbReference>
<dbReference type="AlphaFoldDB" id="A0A494G8J9"/>
<sequence length="39" mass="4429">RAVPKAQAHCWCAAPGLFRLGSVWSTRLEFHVSTFQEQI</sequence>
<dbReference type="PaxDb" id="4081-Solyc00g008800.1.1"/>
<evidence type="ECO:0000313" key="2">
    <source>
        <dbReference type="Proteomes" id="UP000004994"/>
    </source>
</evidence>
<organism evidence="1">
    <name type="scientific">Solanum lycopersicum</name>
    <name type="common">Tomato</name>
    <name type="synonym">Lycopersicon esculentum</name>
    <dbReference type="NCBI Taxonomy" id="4081"/>
    <lineage>
        <taxon>Eukaryota</taxon>
        <taxon>Viridiplantae</taxon>
        <taxon>Streptophyta</taxon>
        <taxon>Embryophyta</taxon>
        <taxon>Tracheophyta</taxon>
        <taxon>Spermatophyta</taxon>
        <taxon>Magnoliopsida</taxon>
        <taxon>eudicotyledons</taxon>
        <taxon>Gunneridae</taxon>
        <taxon>Pentapetalae</taxon>
        <taxon>asterids</taxon>
        <taxon>lamiids</taxon>
        <taxon>Solanales</taxon>
        <taxon>Solanaceae</taxon>
        <taxon>Solanoideae</taxon>
        <taxon>Solaneae</taxon>
        <taxon>Solanum</taxon>
        <taxon>Solanum subgen. Lycopersicon</taxon>
    </lineage>
</organism>
<reference evidence="1" key="2">
    <citation type="submission" date="2019-04" db="UniProtKB">
        <authorList>
            <consortium name="EnsemblPlants"/>
        </authorList>
    </citation>
    <scope>IDENTIFICATION</scope>
    <source>
        <strain evidence="1">cv. Heinz 1706</strain>
    </source>
</reference>
<dbReference type="EnsemblPlants" id="Solyc00g008800.2.1">
    <property type="protein sequence ID" value="Solyc00g008800.2.1.1.CDS"/>
    <property type="gene ID" value="Solyc00g008800.2"/>
</dbReference>
<proteinExistence type="predicted"/>